<proteinExistence type="predicted"/>
<dbReference type="SFLD" id="SFLDG01129">
    <property type="entry name" value="C1.5:_HAD__Beta-PGM__Phosphata"/>
    <property type="match status" value="1"/>
</dbReference>
<dbReference type="InterPro" id="IPR041492">
    <property type="entry name" value="HAD_2"/>
</dbReference>
<dbReference type="Pfam" id="PF13419">
    <property type="entry name" value="HAD_2"/>
    <property type="match status" value="1"/>
</dbReference>
<keyword evidence="2" id="KW-1185">Reference proteome</keyword>
<evidence type="ECO:0000313" key="2">
    <source>
        <dbReference type="Proteomes" id="UP000245845"/>
    </source>
</evidence>
<organism evidence="1 2">
    <name type="scientific">Faecalicatena orotica</name>
    <dbReference type="NCBI Taxonomy" id="1544"/>
    <lineage>
        <taxon>Bacteria</taxon>
        <taxon>Bacillati</taxon>
        <taxon>Bacillota</taxon>
        <taxon>Clostridia</taxon>
        <taxon>Lachnospirales</taxon>
        <taxon>Lachnospiraceae</taxon>
        <taxon>Faecalicatena</taxon>
    </lineage>
</organism>
<dbReference type="InterPro" id="IPR023214">
    <property type="entry name" value="HAD_sf"/>
</dbReference>
<dbReference type="GO" id="GO:0005829">
    <property type="term" value="C:cytosol"/>
    <property type="evidence" value="ECO:0007669"/>
    <property type="project" value="TreeGrafter"/>
</dbReference>
<comment type="caution">
    <text evidence="1">The sequence shown here is derived from an EMBL/GenBank/DDBJ whole genome shotgun (WGS) entry which is preliminary data.</text>
</comment>
<dbReference type="InterPro" id="IPR023198">
    <property type="entry name" value="PGP-like_dom2"/>
</dbReference>
<dbReference type="NCBIfam" id="TIGR01509">
    <property type="entry name" value="HAD-SF-IA-v3"/>
    <property type="match status" value="1"/>
</dbReference>
<dbReference type="InterPro" id="IPR036412">
    <property type="entry name" value="HAD-like_sf"/>
</dbReference>
<name>A0A2Y9BC85_9FIRM</name>
<dbReference type="GO" id="GO:0008967">
    <property type="term" value="F:phosphoglycolate phosphatase activity"/>
    <property type="evidence" value="ECO:0007669"/>
    <property type="project" value="TreeGrafter"/>
</dbReference>
<dbReference type="SFLD" id="SFLDS00003">
    <property type="entry name" value="Haloacid_Dehalogenase"/>
    <property type="match status" value="1"/>
</dbReference>
<dbReference type="GO" id="GO:0006281">
    <property type="term" value="P:DNA repair"/>
    <property type="evidence" value="ECO:0007669"/>
    <property type="project" value="TreeGrafter"/>
</dbReference>
<dbReference type="SUPFAM" id="SSF56784">
    <property type="entry name" value="HAD-like"/>
    <property type="match status" value="1"/>
</dbReference>
<dbReference type="InterPro" id="IPR006439">
    <property type="entry name" value="HAD-SF_hydro_IA"/>
</dbReference>
<dbReference type="Gene3D" id="1.10.150.240">
    <property type="entry name" value="Putative phosphatase, domain 2"/>
    <property type="match status" value="1"/>
</dbReference>
<dbReference type="NCBIfam" id="TIGR01549">
    <property type="entry name" value="HAD-SF-IA-v1"/>
    <property type="match status" value="1"/>
</dbReference>
<evidence type="ECO:0000313" key="1">
    <source>
        <dbReference type="EMBL" id="PWJ32023.1"/>
    </source>
</evidence>
<reference evidence="1 2" key="1">
    <citation type="submission" date="2018-05" db="EMBL/GenBank/DDBJ databases">
        <title>The Hungate 1000. A catalogue of reference genomes from the rumen microbiome.</title>
        <authorList>
            <person name="Kelly W."/>
        </authorList>
    </citation>
    <scope>NUCLEOTIDE SEQUENCE [LARGE SCALE GENOMIC DNA]</scope>
    <source>
        <strain evidence="1 2">NLAE-zl-C242</strain>
    </source>
</reference>
<dbReference type="EMBL" id="QGDL01000001">
    <property type="protein sequence ID" value="PWJ32023.1"/>
    <property type="molecule type" value="Genomic_DNA"/>
</dbReference>
<dbReference type="OrthoDB" id="9807630at2"/>
<dbReference type="Gene3D" id="3.40.50.1000">
    <property type="entry name" value="HAD superfamily/HAD-like"/>
    <property type="match status" value="1"/>
</dbReference>
<dbReference type="RefSeq" id="WP_109729395.1">
    <property type="nucleotide sequence ID" value="NZ_BAAACK010000007.1"/>
</dbReference>
<dbReference type="PANTHER" id="PTHR43434">
    <property type="entry name" value="PHOSPHOGLYCOLATE PHOSPHATASE"/>
    <property type="match status" value="1"/>
</dbReference>
<dbReference type="PANTHER" id="PTHR43434:SF1">
    <property type="entry name" value="PHOSPHOGLYCOLATE PHOSPHATASE"/>
    <property type="match status" value="1"/>
</dbReference>
<gene>
    <name evidence="1" type="ORF">A8806_101310</name>
</gene>
<dbReference type="InterPro" id="IPR050155">
    <property type="entry name" value="HAD-like_hydrolase_sf"/>
</dbReference>
<protein>
    <submittedName>
        <fullName evidence="1">Phosphoglycolate phosphatase</fullName>
    </submittedName>
</protein>
<sequence>MYKACIFDLDGTLTDTLDSLTFSVNETLKEMGLPPITRDECRMFVGNGAKVLLEKSLKASGEKNLARLDEAMQRYDRIFKTGCTYHVVPYDGIMELLSKLKPAGIRMAVLSNKPDRDALSVVEEIFGTDTFQWIQGQKEGVPRKPDPAAALDIARKLQADASETLYIGDSEVDIATGRAAGMKTIGVSWGFRGREALREAGAELIMDSPLEIFEFINDREVESHE</sequence>
<accession>A0A2Y9BC85</accession>
<dbReference type="SFLD" id="SFLDG01135">
    <property type="entry name" value="C1.5.6:_HAD__Beta-PGM__Phospha"/>
    <property type="match status" value="1"/>
</dbReference>
<dbReference type="AlphaFoldDB" id="A0A2Y9BC85"/>
<dbReference type="Proteomes" id="UP000245845">
    <property type="component" value="Unassembled WGS sequence"/>
</dbReference>